<reference evidence="1 2" key="1">
    <citation type="journal article" date="2020" name="G3 (Bethesda)">
        <title>Draft Genome of the Common Snapping Turtle, Chelydra serpentina, a Model for Phenotypic Plasticity in Reptiles.</title>
        <authorList>
            <person name="Das D."/>
            <person name="Singh S.K."/>
            <person name="Bierstedt J."/>
            <person name="Erickson A."/>
            <person name="Galli G.L.J."/>
            <person name="Crossley D.A. 2nd"/>
            <person name="Rhen T."/>
        </authorList>
    </citation>
    <scope>NUCLEOTIDE SEQUENCE [LARGE SCALE GENOMIC DNA]</scope>
    <source>
        <strain evidence="1">KW</strain>
    </source>
</reference>
<sequence>MKGKENGLVDIYDALIEIYDDTTLTGSSGNASRVDAKDLAKAISSFKFLVSLVVWYDILFVINMTSKQLQAKEFNIRDVINQLGETKKFLVGRRSDADFEKTLVDAGELAEELDVPAFFEPDPICIRKKRKQFTYEADDEPIYNPKEKFKVNFYFAVIDTTIRLVEERFTLMQQISSVFGFLYDVYSLQNTTPKQIMEQCLTLEQALQHGESKDIDAFDL</sequence>
<evidence type="ECO:0000313" key="1">
    <source>
        <dbReference type="EMBL" id="KAG6925316.1"/>
    </source>
</evidence>
<dbReference type="EMBL" id="JAHGAV010000437">
    <property type="protein sequence ID" value="KAG6925316.1"/>
    <property type="molecule type" value="Genomic_DNA"/>
</dbReference>
<comment type="caution">
    <text evidence="1">The sequence shown here is derived from an EMBL/GenBank/DDBJ whole genome shotgun (WGS) entry which is preliminary data.</text>
</comment>
<organism evidence="1 2">
    <name type="scientific">Chelydra serpentina</name>
    <name type="common">Snapping turtle</name>
    <name type="synonym">Testudo serpentina</name>
    <dbReference type="NCBI Taxonomy" id="8475"/>
    <lineage>
        <taxon>Eukaryota</taxon>
        <taxon>Metazoa</taxon>
        <taxon>Chordata</taxon>
        <taxon>Craniata</taxon>
        <taxon>Vertebrata</taxon>
        <taxon>Euteleostomi</taxon>
        <taxon>Archelosauria</taxon>
        <taxon>Testudinata</taxon>
        <taxon>Testudines</taxon>
        <taxon>Cryptodira</taxon>
        <taxon>Durocryptodira</taxon>
        <taxon>Americhelydia</taxon>
        <taxon>Chelydroidea</taxon>
        <taxon>Chelydridae</taxon>
        <taxon>Chelydra</taxon>
    </lineage>
</organism>
<gene>
    <name evidence="1" type="ORF">G0U57_014737</name>
</gene>
<protein>
    <submittedName>
        <fullName evidence="1">Uncharacterized protein</fullName>
    </submittedName>
</protein>
<feature type="non-terminal residue" evidence="1">
    <location>
        <position position="220"/>
    </location>
</feature>
<evidence type="ECO:0000313" key="2">
    <source>
        <dbReference type="Proteomes" id="UP000765507"/>
    </source>
</evidence>
<accession>A0A8T1S8M2</accession>
<dbReference type="OrthoDB" id="9426833at2759"/>
<keyword evidence="2" id="KW-1185">Reference proteome</keyword>
<dbReference type="AlphaFoldDB" id="A0A8T1S8M2"/>
<name>A0A8T1S8M2_CHESE</name>
<dbReference type="Proteomes" id="UP000765507">
    <property type="component" value="Unassembled WGS sequence"/>
</dbReference>
<proteinExistence type="predicted"/>